<dbReference type="EMBL" id="QJKJ01008672">
    <property type="protein sequence ID" value="RDX78992.1"/>
    <property type="molecule type" value="Genomic_DNA"/>
</dbReference>
<reference evidence="1" key="1">
    <citation type="submission" date="2018-05" db="EMBL/GenBank/DDBJ databases">
        <title>Draft genome of Mucuna pruriens seed.</title>
        <authorList>
            <person name="Nnadi N.E."/>
            <person name="Vos R."/>
            <person name="Hasami M.H."/>
            <person name="Devisetty U.K."/>
            <person name="Aguiy J.C."/>
        </authorList>
    </citation>
    <scope>NUCLEOTIDE SEQUENCE [LARGE SCALE GENOMIC DNA]</scope>
    <source>
        <strain evidence="1">JCA_2017</strain>
    </source>
</reference>
<proteinExistence type="predicted"/>
<organism evidence="1 2">
    <name type="scientific">Mucuna pruriens</name>
    <name type="common">Velvet bean</name>
    <name type="synonym">Dolichos pruriens</name>
    <dbReference type="NCBI Taxonomy" id="157652"/>
    <lineage>
        <taxon>Eukaryota</taxon>
        <taxon>Viridiplantae</taxon>
        <taxon>Streptophyta</taxon>
        <taxon>Embryophyta</taxon>
        <taxon>Tracheophyta</taxon>
        <taxon>Spermatophyta</taxon>
        <taxon>Magnoliopsida</taxon>
        <taxon>eudicotyledons</taxon>
        <taxon>Gunneridae</taxon>
        <taxon>Pentapetalae</taxon>
        <taxon>rosids</taxon>
        <taxon>fabids</taxon>
        <taxon>Fabales</taxon>
        <taxon>Fabaceae</taxon>
        <taxon>Papilionoideae</taxon>
        <taxon>50 kb inversion clade</taxon>
        <taxon>NPAAA clade</taxon>
        <taxon>indigoferoid/millettioid clade</taxon>
        <taxon>Phaseoleae</taxon>
        <taxon>Mucuna</taxon>
    </lineage>
</organism>
<gene>
    <name evidence="1" type="ORF">CR513_40635</name>
</gene>
<evidence type="ECO:0000313" key="2">
    <source>
        <dbReference type="Proteomes" id="UP000257109"/>
    </source>
</evidence>
<comment type="caution">
    <text evidence="1">The sequence shown here is derived from an EMBL/GenBank/DDBJ whole genome shotgun (WGS) entry which is preliminary data.</text>
</comment>
<sequence length="164" mass="18937">MDAPPRFEQKFDSKVCKLNKSIYGLKNEQVERGFFAEFEIKDLGSLRYLLGMEIAHSKKGIVLSQRKYILDLLKEIGKIICKPTNTPIDPNQKFGNRKEGTPMDTSTYQRVMAQGVCEMLWQKKILEELRTPISLPLKLYCDNKVTINIAQIQHSMTIKEKVDK</sequence>
<evidence type="ECO:0000313" key="1">
    <source>
        <dbReference type="EMBL" id="RDX78992.1"/>
    </source>
</evidence>
<accession>A0A371FL68</accession>
<feature type="non-terminal residue" evidence="1">
    <location>
        <position position="1"/>
    </location>
</feature>
<name>A0A371FL68_MUCPR</name>
<dbReference type="Proteomes" id="UP000257109">
    <property type="component" value="Unassembled WGS sequence"/>
</dbReference>
<dbReference type="OrthoDB" id="1436571at2759"/>
<dbReference type="AlphaFoldDB" id="A0A371FL68"/>
<keyword evidence="2" id="KW-1185">Reference proteome</keyword>
<protein>
    <submittedName>
        <fullName evidence="1">Mitochondrial protein</fullName>
    </submittedName>
</protein>